<dbReference type="SUPFAM" id="SSF53098">
    <property type="entry name" value="Ribonuclease H-like"/>
    <property type="match status" value="1"/>
</dbReference>
<dbReference type="NCBIfam" id="NF033563">
    <property type="entry name" value="transpos_IS30"/>
    <property type="match status" value="1"/>
</dbReference>
<evidence type="ECO:0000256" key="1">
    <source>
        <dbReference type="ARBA" id="ARBA00023172"/>
    </source>
</evidence>
<dbReference type="GO" id="GO:0006310">
    <property type="term" value="P:DNA recombination"/>
    <property type="evidence" value="ECO:0007669"/>
    <property type="project" value="UniProtKB-KW"/>
</dbReference>
<reference evidence="4" key="2">
    <citation type="submission" date="2021-04" db="EMBL/GenBank/DDBJ databases">
        <title>Novel species in family Eggerthellaceae.</title>
        <authorList>
            <person name="Zhang G."/>
        </authorList>
    </citation>
    <scope>NUCLEOTIDE SEQUENCE</scope>
    <source>
        <strain evidence="4">Zg-886</strain>
    </source>
</reference>
<dbReference type="Pfam" id="PF13936">
    <property type="entry name" value="HTH_38"/>
    <property type="match status" value="1"/>
</dbReference>
<evidence type="ECO:0000313" key="3">
    <source>
        <dbReference type="EMBL" id="NHM13336.1"/>
    </source>
</evidence>
<keyword evidence="1" id="KW-0233">DNA recombination</keyword>
<proteinExistence type="predicted"/>
<gene>
    <name evidence="3" type="ORF">GMI68_00870</name>
    <name evidence="4" type="ORF">J7S26_01230</name>
</gene>
<feature type="domain" description="Integrase catalytic" evidence="2">
    <location>
        <begin position="243"/>
        <end position="396"/>
    </location>
</feature>
<dbReference type="GO" id="GO:0004803">
    <property type="term" value="F:transposase activity"/>
    <property type="evidence" value="ECO:0007669"/>
    <property type="project" value="TreeGrafter"/>
</dbReference>
<dbReference type="GO" id="GO:0003676">
    <property type="term" value="F:nucleic acid binding"/>
    <property type="evidence" value="ECO:0007669"/>
    <property type="project" value="InterPro"/>
</dbReference>
<dbReference type="GO" id="GO:0015074">
    <property type="term" value="P:DNA integration"/>
    <property type="evidence" value="ECO:0007669"/>
    <property type="project" value="InterPro"/>
</dbReference>
<dbReference type="Gene3D" id="3.30.420.10">
    <property type="entry name" value="Ribonuclease H-like superfamily/Ribonuclease H"/>
    <property type="match status" value="1"/>
</dbReference>
<dbReference type="Proteomes" id="UP000671910">
    <property type="component" value="Chromosome"/>
</dbReference>
<dbReference type="InterPro" id="IPR053392">
    <property type="entry name" value="Transposase_IS30-like"/>
</dbReference>
<dbReference type="InterPro" id="IPR001584">
    <property type="entry name" value="Integrase_cat-core"/>
</dbReference>
<dbReference type="InterPro" id="IPR012337">
    <property type="entry name" value="RNaseH-like_sf"/>
</dbReference>
<dbReference type="Proteomes" id="UP000636394">
    <property type="component" value="Unassembled WGS sequence"/>
</dbReference>
<dbReference type="PANTHER" id="PTHR10948">
    <property type="entry name" value="TRANSPOSASE"/>
    <property type="match status" value="1"/>
</dbReference>
<dbReference type="PROSITE" id="PS50994">
    <property type="entry name" value="INTEGRASE"/>
    <property type="match status" value="1"/>
</dbReference>
<accession>A0A9E6MR12</accession>
<evidence type="ECO:0000313" key="4">
    <source>
        <dbReference type="EMBL" id="QTU84585.1"/>
    </source>
</evidence>
<dbReference type="Pfam" id="PF00665">
    <property type="entry name" value="rve"/>
    <property type="match status" value="1"/>
</dbReference>
<dbReference type="PANTHER" id="PTHR10948:SF23">
    <property type="entry name" value="TRANSPOSASE INSI FOR INSERTION SEQUENCE ELEMENT IS30A-RELATED"/>
    <property type="match status" value="1"/>
</dbReference>
<reference evidence="3 5" key="1">
    <citation type="submission" date="2019-11" db="EMBL/GenBank/DDBJ databases">
        <title>Eggerthellaceae novel genus isolated from the rectal contents of marmort.</title>
        <authorList>
            <person name="Zhang G."/>
        </authorList>
    </citation>
    <scope>NUCLEOTIDE SEQUENCE [LARGE SCALE GENOMIC DNA]</scope>
    <source>
        <strain evidence="5">zg-886</strain>
        <strain evidence="3">Zg-886</strain>
    </source>
</reference>
<dbReference type="RefSeq" id="WP_165061965.1">
    <property type="nucleotide sequence ID" value="NZ_CP072829.1"/>
</dbReference>
<name>A0A9E6MR12_9ACTN</name>
<dbReference type="AlphaFoldDB" id="A0A9E6MR12"/>
<dbReference type="InterPro" id="IPR025246">
    <property type="entry name" value="IS30-like_HTH"/>
</dbReference>
<evidence type="ECO:0000313" key="6">
    <source>
        <dbReference type="Proteomes" id="UP000671910"/>
    </source>
</evidence>
<evidence type="ECO:0000259" key="2">
    <source>
        <dbReference type="PROSITE" id="PS50994"/>
    </source>
</evidence>
<protein>
    <submittedName>
        <fullName evidence="4">IS30 family transposase</fullName>
    </submittedName>
</protein>
<sequence>MRYDSKTRYEAVAMVKGGATLRGAEAATGVSRETIRCWCRDRGVRFLHGRMGGATMAGRRSGKGPSGRPFRLGLDQRLAISVGLSAGRTHAEIAEGIGFSRPTVSREVSRHRGPDGSYDPYEAQADAEAAAARPKPRKVDADRRLRSYVLSKLLLRWSPRQISARLERDFPDDEEMRMSHESIYQALYVQGKGALRQELKLEKALRSGRKARLPRSRLAAGRGEGGSWVEGCEISLRPAEAADRAVPGHWEGDLVIGGDLKSCLVTLVERTTRLVLVRRLEAHPSKLVTSELADMAAGVPSALMRTVTWDRGMEMASHAGFTAETGVKVYFCDPHSPWQRGTNENTNGLVRDYFPKGTDFSKVTDEEVREMQDQLNGRPRETLGWRTPAEAYAELLGQAAQGALTA</sequence>
<dbReference type="EMBL" id="CP072829">
    <property type="protein sequence ID" value="QTU84585.1"/>
    <property type="molecule type" value="Genomic_DNA"/>
</dbReference>
<dbReference type="GO" id="GO:0032196">
    <property type="term" value="P:transposition"/>
    <property type="evidence" value="ECO:0007669"/>
    <property type="project" value="TreeGrafter"/>
</dbReference>
<dbReference type="GO" id="GO:0005829">
    <property type="term" value="C:cytosol"/>
    <property type="evidence" value="ECO:0007669"/>
    <property type="project" value="TreeGrafter"/>
</dbReference>
<dbReference type="InterPro" id="IPR051917">
    <property type="entry name" value="Transposase-Integrase"/>
</dbReference>
<dbReference type="EMBL" id="WPCR01000001">
    <property type="protein sequence ID" value="NHM13336.1"/>
    <property type="molecule type" value="Genomic_DNA"/>
</dbReference>
<dbReference type="KEGG" id="ebz:J7S26_01230"/>
<organism evidence="4 6">
    <name type="scientific">Xiamenia xianingshaonis</name>
    <dbReference type="NCBI Taxonomy" id="2682776"/>
    <lineage>
        <taxon>Bacteria</taxon>
        <taxon>Bacillati</taxon>
        <taxon>Actinomycetota</taxon>
        <taxon>Coriobacteriia</taxon>
        <taxon>Eggerthellales</taxon>
        <taxon>Eggerthellaceae</taxon>
        <taxon>Xiamenia</taxon>
    </lineage>
</organism>
<evidence type="ECO:0000313" key="5">
    <source>
        <dbReference type="Proteomes" id="UP000636394"/>
    </source>
</evidence>
<keyword evidence="5" id="KW-1185">Reference proteome</keyword>
<dbReference type="InterPro" id="IPR036397">
    <property type="entry name" value="RNaseH_sf"/>
</dbReference>